<organism evidence="3 4">
    <name type="scientific">Heliocybe sulcata</name>
    <dbReference type="NCBI Taxonomy" id="5364"/>
    <lineage>
        <taxon>Eukaryota</taxon>
        <taxon>Fungi</taxon>
        <taxon>Dikarya</taxon>
        <taxon>Basidiomycota</taxon>
        <taxon>Agaricomycotina</taxon>
        <taxon>Agaricomycetes</taxon>
        <taxon>Gloeophyllales</taxon>
        <taxon>Gloeophyllaceae</taxon>
        <taxon>Heliocybe</taxon>
    </lineage>
</organism>
<gene>
    <name evidence="3" type="ORF">OE88DRAFT_1740212</name>
</gene>
<protein>
    <recommendedName>
        <fullName evidence="2">DUF6697 domain-containing protein</fullName>
    </recommendedName>
</protein>
<evidence type="ECO:0000313" key="3">
    <source>
        <dbReference type="EMBL" id="TFK45525.1"/>
    </source>
</evidence>
<name>A0A5C3MLH8_9AGAM</name>
<reference evidence="3 4" key="1">
    <citation type="journal article" date="2019" name="Nat. Ecol. Evol.">
        <title>Megaphylogeny resolves global patterns of mushroom evolution.</title>
        <authorList>
            <person name="Varga T."/>
            <person name="Krizsan K."/>
            <person name="Foldi C."/>
            <person name="Dima B."/>
            <person name="Sanchez-Garcia M."/>
            <person name="Sanchez-Ramirez S."/>
            <person name="Szollosi G.J."/>
            <person name="Szarkandi J.G."/>
            <person name="Papp V."/>
            <person name="Albert L."/>
            <person name="Andreopoulos W."/>
            <person name="Angelini C."/>
            <person name="Antonin V."/>
            <person name="Barry K.W."/>
            <person name="Bougher N.L."/>
            <person name="Buchanan P."/>
            <person name="Buyck B."/>
            <person name="Bense V."/>
            <person name="Catcheside P."/>
            <person name="Chovatia M."/>
            <person name="Cooper J."/>
            <person name="Damon W."/>
            <person name="Desjardin D."/>
            <person name="Finy P."/>
            <person name="Geml J."/>
            <person name="Haridas S."/>
            <person name="Hughes K."/>
            <person name="Justo A."/>
            <person name="Karasinski D."/>
            <person name="Kautmanova I."/>
            <person name="Kiss B."/>
            <person name="Kocsube S."/>
            <person name="Kotiranta H."/>
            <person name="LaButti K.M."/>
            <person name="Lechner B.E."/>
            <person name="Liimatainen K."/>
            <person name="Lipzen A."/>
            <person name="Lukacs Z."/>
            <person name="Mihaltcheva S."/>
            <person name="Morgado L.N."/>
            <person name="Niskanen T."/>
            <person name="Noordeloos M.E."/>
            <person name="Ohm R.A."/>
            <person name="Ortiz-Santana B."/>
            <person name="Ovrebo C."/>
            <person name="Racz N."/>
            <person name="Riley R."/>
            <person name="Savchenko A."/>
            <person name="Shiryaev A."/>
            <person name="Soop K."/>
            <person name="Spirin V."/>
            <person name="Szebenyi C."/>
            <person name="Tomsovsky M."/>
            <person name="Tulloss R.E."/>
            <person name="Uehling J."/>
            <person name="Grigoriev I.V."/>
            <person name="Vagvolgyi C."/>
            <person name="Papp T."/>
            <person name="Martin F.M."/>
            <person name="Miettinen O."/>
            <person name="Hibbett D.S."/>
            <person name="Nagy L.G."/>
        </authorList>
    </citation>
    <scope>NUCLEOTIDE SEQUENCE [LARGE SCALE GENOMIC DNA]</scope>
    <source>
        <strain evidence="3 4">OMC1185</strain>
    </source>
</reference>
<evidence type="ECO:0000256" key="1">
    <source>
        <dbReference type="SAM" id="MobiDB-lite"/>
    </source>
</evidence>
<feature type="compositionally biased region" description="Low complexity" evidence="1">
    <location>
        <begin position="142"/>
        <end position="157"/>
    </location>
</feature>
<dbReference type="InterPro" id="IPR046520">
    <property type="entry name" value="DUF6697"/>
</dbReference>
<dbReference type="OrthoDB" id="3219211at2759"/>
<dbReference type="EMBL" id="ML213541">
    <property type="protein sequence ID" value="TFK45525.1"/>
    <property type="molecule type" value="Genomic_DNA"/>
</dbReference>
<dbReference type="Pfam" id="PF20411">
    <property type="entry name" value="DUF6697"/>
    <property type="match status" value="1"/>
</dbReference>
<feature type="region of interest" description="Disordered" evidence="1">
    <location>
        <begin position="124"/>
        <end position="166"/>
    </location>
</feature>
<feature type="domain" description="DUF6697" evidence="2">
    <location>
        <begin position="260"/>
        <end position="393"/>
    </location>
</feature>
<evidence type="ECO:0000313" key="4">
    <source>
        <dbReference type="Proteomes" id="UP000305948"/>
    </source>
</evidence>
<feature type="region of interest" description="Disordered" evidence="1">
    <location>
        <begin position="429"/>
        <end position="465"/>
    </location>
</feature>
<dbReference type="AlphaFoldDB" id="A0A5C3MLH8"/>
<accession>A0A5C3MLH8</accession>
<proteinExistence type="predicted"/>
<keyword evidence="4" id="KW-1185">Reference proteome</keyword>
<sequence length="465" mass="51200">MAGLETNAMNDPAMVAQLAVSIQLERARVAESLAARDVVVRRLADAYISIRQKADTIERLHHEKRQLIKLLNCKNDLGHAELECSSVGQIDAGEDTARLEGTIQELHDEIELLKKMKIGVSECEAPPPSYEDGGAKIAPSTPRSGVPPSSPLVSPQSEKSPAPRSYYQSIVPSNDVQKTIIQEDNELDFRIIPSSSSQETIQARYAILAALALPSEIPEDVLKPITTPPSFTFQEFLANANNTITNLIPNYRIFQETTTTWCPDREEHGYFLTPLYKCHTNPRVATAHGWKLSDPVNKMAKPTECFYNKDGKWYYAGVYRALCLPDLTIEEWENLSQETSQALVKETLAGRKNTSPANIYETCQLYAVGALKVACVGVQCVGFNNALYRAILEYGQKCTLNGRMKVGTARSLGHGVLWNSAAANAGIHPGPPGSDSSFMSQKDRSGFTFGENTDENEDQSFNARA</sequence>
<dbReference type="Proteomes" id="UP000305948">
    <property type="component" value="Unassembled WGS sequence"/>
</dbReference>
<evidence type="ECO:0000259" key="2">
    <source>
        <dbReference type="Pfam" id="PF20411"/>
    </source>
</evidence>